<sequence>MHSESLHTHLKQNAGRLPDEEKRRFVCETAAGLAYLAENNCIHRDIAARNCKLNDALVKPAVNSANPAMLFRGANVGGILGRSRAVRRNDP</sequence>
<name>A0A0D6M623_9BILA</name>
<feature type="domain" description="Protein kinase" evidence="1">
    <location>
        <begin position="1"/>
        <end position="91"/>
    </location>
</feature>
<dbReference type="GO" id="GO:0005886">
    <property type="term" value="C:plasma membrane"/>
    <property type="evidence" value="ECO:0007669"/>
    <property type="project" value="TreeGrafter"/>
</dbReference>
<dbReference type="InterPro" id="IPR011009">
    <property type="entry name" value="Kinase-like_dom_sf"/>
</dbReference>
<protein>
    <recommendedName>
        <fullName evidence="1">Protein kinase domain-containing protein</fullName>
    </recommendedName>
</protein>
<dbReference type="GO" id="GO:0004714">
    <property type="term" value="F:transmembrane receptor protein tyrosine kinase activity"/>
    <property type="evidence" value="ECO:0007669"/>
    <property type="project" value="TreeGrafter"/>
</dbReference>
<dbReference type="PANTHER" id="PTHR24416">
    <property type="entry name" value="TYROSINE-PROTEIN KINASE RECEPTOR"/>
    <property type="match status" value="1"/>
</dbReference>
<dbReference type="SUPFAM" id="SSF56112">
    <property type="entry name" value="Protein kinase-like (PK-like)"/>
    <property type="match status" value="1"/>
</dbReference>
<evidence type="ECO:0000313" key="3">
    <source>
        <dbReference type="Proteomes" id="UP000054495"/>
    </source>
</evidence>
<dbReference type="InterPro" id="IPR050122">
    <property type="entry name" value="RTK"/>
</dbReference>
<evidence type="ECO:0000313" key="2">
    <source>
        <dbReference type="EMBL" id="EPB79580.1"/>
    </source>
</evidence>
<dbReference type="GO" id="GO:0007169">
    <property type="term" value="P:cell surface receptor protein tyrosine kinase signaling pathway"/>
    <property type="evidence" value="ECO:0007669"/>
    <property type="project" value="TreeGrafter"/>
</dbReference>
<organism evidence="2 3">
    <name type="scientific">Ancylostoma ceylanicum</name>
    <dbReference type="NCBI Taxonomy" id="53326"/>
    <lineage>
        <taxon>Eukaryota</taxon>
        <taxon>Metazoa</taxon>
        <taxon>Ecdysozoa</taxon>
        <taxon>Nematoda</taxon>
        <taxon>Chromadorea</taxon>
        <taxon>Rhabditida</taxon>
        <taxon>Rhabditina</taxon>
        <taxon>Rhabditomorpha</taxon>
        <taxon>Strongyloidea</taxon>
        <taxon>Ancylostomatidae</taxon>
        <taxon>Ancylostomatinae</taxon>
        <taxon>Ancylostoma</taxon>
    </lineage>
</organism>
<evidence type="ECO:0000259" key="1">
    <source>
        <dbReference type="PROSITE" id="PS50011"/>
    </source>
</evidence>
<dbReference type="EMBL" id="KE124791">
    <property type="protein sequence ID" value="EPB79580.1"/>
    <property type="molecule type" value="Genomic_DNA"/>
</dbReference>
<proteinExistence type="predicted"/>
<dbReference type="PROSITE" id="PS50011">
    <property type="entry name" value="PROTEIN_KINASE_DOM"/>
    <property type="match status" value="1"/>
</dbReference>
<dbReference type="Gene3D" id="1.10.510.10">
    <property type="entry name" value="Transferase(Phosphotransferase) domain 1"/>
    <property type="match status" value="1"/>
</dbReference>
<dbReference type="GO" id="GO:0043235">
    <property type="term" value="C:receptor complex"/>
    <property type="evidence" value="ECO:0007669"/>
    <property type="project" value="TreeGrafter"/>
</dbReference>
<dbReference type="Proteomes" id="UP000054495">
    <property type="component" value="Unassembled WGS sequence"/>
</dbReference>
<dbReference type="InterPro" id="IPR001245">
    <property type="entry name" value="Ser-Thr/Tyr_kinase_cat_dom"/>
</dbReference>
<dbReference type="InterPro" id="IPR000719">
    <property type="entry name" value="Prot_kinase_dom"/>
</dbReference>
<keyword evidence="3" id="KW-1185">Reference proteome</keyword>
<dbReference type="GO" id="GO:0005524">
    <property type="term" value="F:ATP binding"/>
    <property type="evidence" value="ECO:0007669"/>
    <property type="project" value="InterPro"/>
</dbReference>
<dbReference type="PANTHER" id="PTHR24416:SF611">
    <property type="entry name" value="TYROSINE-PROTEIN KINASE TRANSMEMBRANE RECEPTOR ROR"/>
    <property type="match status" value="1"/>
</dbReference>
<reference evidence="2 3" key="1">
    <citation type="submission" date="2013-05" db="EMBL/GenBank/DDBJ databases">
        <title>Draft genome of the parasitic nematode Anyclostoma ceylanicum.</title>
        <authorList>
            <person name="Mitreva M."/>
        </authorList>
    </citation>
    <scope>NUCLEOTIDE SEQUENCE [LARGE SCALE GENOMIC DNA]</scope>
</reference>
<dbReference type="AlphaFoldDB" id="A0A0D6M623"/>
<accession>A0A0D6M623</accession>
<dbReference type="Pfam" id="PF07714">
    <property type="entry name" value="PK_Tyr_Ser-Thr"/>
    <property type="match status" value="1"/>
</dbReference>
<gene>
    <name evidence="2" type="ORF">ANCCEY_01276</name>
</gene>